<reference evidence="1 2" key="1">
    <citation type="submission" date="2021-03" db="EMBL/GenBank/DDBJ databases">
        <title>Aliifodinibius sp. nov., a new bacterium isolated from saline soil.</title>
        <authorList>
            <person name="Galisteo C."/>
            <person name="De La Haba R."/>
            <person name="Sanchez-Porro C."/>
            <person name="Ventosa A."/>
        </authorList>
    </citation>
    <scope>NUCLEOTIDE SEQUENCE [LARGE SCALE GENOMIC DNA]</scope>
    <source>
        <strain evidence="1 2">1BSP15-2V2</strain>
    </source>
</reference>
<protein>
    <submittedName>
        <fullName evidence="1">Uncharacterized protein</fullName>
    </submittedName>
</protein>
<evidence type="ECO:0000313" key="1">
    <source>
        <dbReference type="EMBL" id="MCW9705725.1"/>
    </source>
</evidence>
<keyword evidence="2" id="KW-1185">Reference proteome</keyword>
<gene>
    <name evidence="1" type="ORF">J6I44_02600</name>
</gene>
<dbReference type="Proteomes" id="UP001207918">
    <property type="component" value="Unassembled WGS sequence"/>
</dbReference>
<dbReference type="EMBL" id="JAGGJA010000001">
    <property type="protein sequence ID" value="MCW9705725.1"/>
    <property type="molecule type" value="Genomic_DNA"/>
</dbReference>
<comment type="caution">
    <text evidence="1">The sequence shown here is derived from an EMBL/GenBank/DDBJ whole genome shotgun (WGS) entry which is preliminary data.</text>
</comment>
<accession>A0ABT3PIG6</accession>
<sequence>MKLLMYGTPTENDIKYLHVEVTHKKSCDDQFEIVWDGRVAESYPYHIGFLVKLDTEDCPDLDKAITDTLSLDLYESLGDQKYLADEEVIFHVYNISSDQSTDYDKPVSNQN</sequence>
<dbReference type="RefSeq" id="WP_265764389.1">
    <property type="nucleotide sequence ID" value="NZ_JAGGJA010000001.1"/>
</dbReference>
<evidence type="ECO:0000313" key="2">
    <source>
        <dbReference type="Proteomes" id="UP001207918"/>
    </source>
</evidence>
<name>A0ABT3PIG6_9BACT</name>
<proteinExistence type="predicted"/>
<organism evidence="1 2">
    <name type="scientific">Fodinibius salsisoli</name>
    <dbReference type="NCBI Taxonomy" id="2820877"/>
    <lineage>
        <taxon>Bacteria</taxon>
        <taxon>Pseudomonadati</taxon>
        <taxon>Balneolota</taxon>
        <taxon>Balneolia</taxon>
        <taxon>Balneolales</taxon>
        <taxon>Balneolaceae</taxon>
        <taxon>Fodinibius</taxon>
    </lineage>
</organism>